<dbReference type="Gene3D" id="3.40.50.720">
    <property type="entry name" value="NAD(P)-binding Rossmann-like Domain"/>
    <property type="match status" value="1"/>
</dbReference>
<proteinExistence type="predicted"/>
<dbReference type="RefSeq" id="WP_095043513.1">
    <property type="nucleotide sequence ID" value="NZ_LN890655.1"/>
</dbReference>
<dbReference type="Proteomes" id="UP000215027">
    <property type="component" value="Chromosome I"/>
</dbReference>
<dbReference type="GO" id="GO:0052851">
    <property type="term" value="F:ferric-chelate reductase (NADPH) activity"/>
    <property type="evidence" value="ECO:0007669"/>
    <property type="project" value="TreeGrafter"/>
</dbReference>
<sequence>MKIAILGGTGKEGSGLGFRWAAAGHEVIIGSRLAEKGERAAEEMQSELPGAAISGTDNATAAAAAELIVLSVPYEAQERTLAEVGDAAQGKLLITVVAPLGQPKARYWRLPSGLSAAEEAQQQLGEGVTVVAAFQNISAGHLRDLDHALDCDVLICGEKAADKDVAAALCRDAGMRGINAGALANATVVEGLTAVLLGINVRHKISGAGIRITGLPEEQ</sequence>
<evidence type="ECO:0000256" key="1">
    <source>
        <dbReference type="ARBA" id="ARBA00023002"/>
    </source>
</evidence>
<dbReference type="GO" id="GO:0005886">
    <property type="term" value="C:plasma membrane"/>
    <property type="evidence" value="ECO:0007669"/>
    <property type="project" value="TreeGrafter"/>
</dbReference>
<dbReference type="KEGG" id="pbf:CFX0092_A2244"/>
<accession>A0A160T369</accession>
<dbReference type="GO" id="GO:0070967">
    <property type="term" value="F:coenzyme F420 binding"/>
    <property type="evidence" value="ECO:0007669"/>
    <property type="project" value="InterPro"/>
</dbReference>
<gene>
    <name evidence="3" type="primary">fno</name>
    <name evidence="3" type="ORF">CFX0092_A2244</name>
</gene>
<dbReference type="Pfam" id="PF03807">
    <property type="entry name" value="F420_oxidored"/>
    <property type="match status" value="1"/>
</dbReference>
<dbReference type="GO" id="GO:0008823">
    <property type="term" value="F:cupric reductase (NADH) activity"/>
    <property type="evidence" value="ECO:0007669"/>
    <property type="project" value="TreeGrafter"/>
</dbReference>
<reference evidence="3" key="1">
    <citation type="submission" date="2016-01" db="EMBL/GenBank/DDBJ databases">
        <authorList>
            <person name="Mcilroy J.S."/>
            <person name="Karst M S."/>
            <person name="Albertsen M."/>
        </authorList>
    </citation>
    <scope>NUCLEOTIDE SEQUENCE</scope>
    <source>
        <strain evidence="3">Cfx-K</strain>
    </source>
</reference>
<organism evidence="3 4">
    <name type="scientific">Candidatus Promineifilum breve</name>
    <dbReference type="NCBI Taxonomy" id="1806508"/>
    <lineage>
        <taxon>Bacteria</taxon>
        <taxon>Bacillati</taxon>
        <taxon>Chloroflexota</taxon>
        <taxon>Ardenticatenia</taxon>
        <taxon>Candidatus Promineifilales</taxon>
        <taxon>Candidatus Promineifilaceae</taxon>
        <taxon>Candidatus Promineifilum</taxon>
    </lineage>
</organism>
<dbReference type="OrthoDB" id="9801773at2"/>
<dbReference type="GO" id="GO:0015677">
    <property type="term" value="P:copper ion import"/>
    <property type="evidence" value="ECO:0007669"/>
    <property type="project" value="TreeGrafter"/>
</dbReference>
<feature type="domain" description="Pyrroline-5-carboxylate reductase catalytic N-terminal" evidence="2">
    <location>
        <begin position="2"/>
        <end position="99"/>
    </location>
</feature>
<dbReference type="SUPFAM" id="SSF51735">
    <property type="entry name" value="NAD(P)-binding Rossmann-fold domains"/>
    <property type="match status" value="1"/>
</dbReference>
<dbReference type="GO" id="GO:0016651">
    <property type="term" value="F:oxidoreductase activity, acting on NAD(P)H"/>
    <property type="evidence" value="ECO:0007669"/>
    <property type="project" value="InterPro"/>
</dbReference>
<dbReference type="InterPro" id="IPR010185">
    <property type="entry name" value="NpdG"/>
</dbReference>
<dbReference type="InterPro" id="IPR036291">
    <property type="entry name" value="NAD(P)-bd_dom_sf"/>
</dbReference>
<dbReference type="EMBL" id="LN890655">
    <property type="protein sequence ID" value="CUS04122.2"/>
    <property type="molecule type" value="Genomic_DNA"/>
</dbReference>
<dbReference type="AlphaFoldDB" id="A0A160T369"/>
<evidence type="ECO:0000259" key="2">
    <source>
        <dbReference type="Pfam" id="PF03807"/>
    </source>
</evidence>
<dbReference type="GO" id="GO:0006740">
    <property type="term" value="P:NADPH regeneration"/>
    <property type="evidence" value="ECO:0007669"/>
    <property type="project" value="InterPro"/>
</dbReference>
<dbReference type="NCBIfam" id="TIGR01915">
    <property type="entry name" value="npdG"/>
    <property type="match status" value="1"/>
</dbReference>
<name>A0A160T369_9CHLR</name>
<keyword evidence="4" id="KW-1185">Reference proteome</keyword>
<protein>
    <submittedName>
        <fullName evidence="3">F420-dependent NADP reductase</fullName>
    </submittedName>
</protein>
<evidence type="ECO:0000313" key="3">
    <source>
        <dbReference type="EMBL" id="CUS04122.2"/>
    </source>
</evidence>
<dbReference type="PANTHER" id="PTHR14239:SF0">
    <property type="entry name" value="F420-DEPENDENT NADP REDUCTASE"/>
    <property type="match status" value="1"/>
</dbReference>
<keyword evidence="1" id="KW-0560">Oxidoreductase</keyword>
<dbReference type="InterPro" id="IPR028939">
    <property type="entry name" value="P5C_Rdtase_cat_N"/>
</dbReference>
<dbReference type="GO" id="GO:0050661">
    <property type="term" value="F:NADP binding"/>
    <property type="evidence" value="ECO:0007669"/>
    <property type="project" value="InterPro"/>
</dbReference>
<dbReference type="InterPro" id="IPR051267">
    <property type="entry name" value="STEAP_metalloreductase"/>
</dbReference>
<evidence type="ECO:0000313" key="4">
    <source>
        <dbReference type="Proteomes" id="UP000215027"/>
    </source>
</evidence>
<dbReference type="PANTHER" id="PTHR14239">
    <property type="entry name" value="DUDULIN-RELATED"/>
    <property type="match status" value="1"/>
</dbReference>